<keyword evidence="4" id="KW-0808">Transferase</keyword>
<feature type="domain" description="Nucleotidyl transferase" evidence="10">
    <location>
        <begin position="8"/>
        <end position="253"/>
    </location>
</feature>
<dbReference type="Pfam" id="PF00483">
    <property type="entry name" value="NTP_transferase"/>
    <property type="match status" value="1"/>
</dbReference>
<sequence length="256" mass="28421">MFIVDTMIIPAAGFGTRMQEFTRGKSKELLDVGGKPAIQYALEEAAAAGIRVVGIVLRKGKEEIGDYIIHSKKLSWLRESLDLHFFHQQTMNGECGAILAAGEIVEHRPFIVHYPDNIILNSQGLVTNSLRKGYIELGSDLVSLVAAGKCENHPSSQPMSMEHAFDEVYLLEPRMETRHFSAGLRTAGVYVASPTFLDACSVLLQKKEDKEVRDRDVHCLLAEQGHQIYGLKVKTKILDVGSPKGYLEARKLLDDN</sequence>
<gene>
    <name evidence="11" type="ORF">Dthio_PD1579</name>
</gene>
<dbReference type="Proteomes" id="UP000005496">
    <property type="component" value="Unassembled WGS sequence"/>
</dbReference>
<comment type="similarity">
    <text evidence="1">Belongs to the UDPGP type 2 family.</text>
</comment>
<dbReference type="SUPFAM" id="SSF53448">
    <property type="entry name" value="Nucleotide-diphospho-sugar transferases"/>
    <property type="match status" value="1"/>
</dbReference>
<dbReference type="PANTHER" id="PTHR43197:SF1">
    <property type="entry name" value="UTP--GLUCOSE-1-PHOSPHATE URIDYLYLTRANSFERASE"/>
    <property type="match status" value="1"/>
</dbReference>
<accession>D6SNA2</accession>
<dbReference type="Gene3D" id="3.90.550.10">
    <property type="entry name" value="Spore Coat Polysaccharide Biosynthesis Protein SpsA, Chain A"/>
    <property type="match status" value="1"/>
</dbReference>
<evidence type="ECO:0000256" key="3">
    <source>
        <dbReference type="ARBA" id="ARBA00019048"/>
    </source>
</evidence>
<comment type="caution">
    <text evidence="11">The sequence shown here is derived from an EMBL/GenBank/DDBJ whole genome shotgun (WGS) entry which is preliminary data.</text>
</comment>
<evidence type="ECO:0000313" key="11">
    <source>
        <dbReference type="EMBL" id="EFI34228.1"/>
    </source>
</evidence>
<evidence type="ECO:0000256" key="7">
    <source>
        <dbReference type="ARBA" id="ARBA00031959"/>
    </source>
</evidence>
<dbReference type="GO" id="GO:0003983">
    <property type="term" value="F:UTP:glucose-1-phosphate uridylyltransferase activity"/>
    <property type="evidence" value="ECO:0007669"/>
    <property type="project" value="UniProtKB-EC"/>
</dbReference>
<evidence type="ECO:0000256" key="8">
    <source>
        <dbReference type="ARBA" id="ARBA00032341"/>
    </source>
</evidence>
<evidence type="ECO:0000256" key="9">
    <source>
        <dbReference type="ARBA" id="ARBA00048128"/>
    </source>
</evidence>
<evidence type="ECO:0000313" key="12">
    <source>
        <dbReference type="Proteomes" id="UP000005496"/>
    </source>
</evidence>
<dbReference type="InterPro" id="IPR029044">
    <property type="entry name" value="Nucleotide-diphossugar_trans"/>
</dbReference>
<keyword evidence="12" id="KW-1185">Reference proteome</keyword>
<comment type="catalytic activity">
    <reaction evidence="9">
        <text>alpha-D-glucose 1-phosphate + UTP + H(+) = UDP-alpha-D-glucose + diphosphate</text>
        <dbReference type="Rhea" id="RHEA:19889"/>
        <dbReference type="ChEBI" id="CHEBI:15378"/>
        <dbReference type="ChEBI" id="CHEBI:33019"/>
        <dbReference type="ChEBI" id="CHEBI:46398"/>
        <dbReference type="ChEBI" id="CHEBI:58601"/>
        <dbReference type="ChEBI" id="CHEBI:58885"/>
        <dbReference type="EC" id="2.7.7.9"/>
    </reaction>
</comment>
<evidence type="ECO:0000256" key="2">
    <source>
        <dbReference type="ARBA" id="ARBA00012415"/>
    </source>
</evidence>
<dbReference type="EC" id="2.7.7.9" evidence="2"/>
<dbReference type="AlphaFoldDB" id="D6SNA2"/>
<proteinExistence type="inferred from homology"/>
<evidence type="ECO:0000256" key="1">
    <source>
        <dbReference type="ARBA" id="ARBA00006890"/>
    </source>
</evidence>
<dbReference type="OrthoDB" id="5451201at2"/>
<keyword evidence="5" id="KW-0548">Nucleotidyltransferase</keyword>
<reference evidence="11" key="1">
    <citation type="submission" date="2010-05" db="EMBL/GenBank/DDBJ databases">
        <title>The draft genome of Desulfonatronospira thiodismutans ASO3-1.</title>
        <authorList>
            <consortium name="US DOE Joint Genome Institute (JGI-PGF)"/>
            <person name="Lucas S."/>
            <person name="Copeland A."/>
            <person name="Lapidus A."/>
            <person name="Cheng J.-F."/>
            <person name="Bruce D."/>
            <person name="Goodwin L."/>
            <person name="Pitluck S."/>
            <person name="Chertkov O."/>
            <person name="Brettin T."/>
            <person name="Detter J.C."/>
            <person name="Han C."/>
            <person name="Land M.L."/>
            <person name="Hauser L."/>
            <person name="Kyrpides N."/>
            <person name="Mikhailova N."/>
            <person name="Muyzer G."/>
            <person name="Woyke T."/>
        </authorList>
    </citation>
    <scope>NUCLEOTIDE SEQUENCE [LARGE SCALE GENOMIC DNA]</scope>
    <source>
        <strain evidence="11">ASO3-1</strain>
    </source>
</reference>
<dbReference type="eggNOG" id="COG1210">
    <property type="taxonomic scope" value="Bacteria"/>
</dbReference>
<dbReference type="EMBL" id="ACJN02000002">
    <property type="protein sequence ID" value="EFI34228.1"/>
    <property type="molecule type" value="Genomic_DNA"/>
</dbReference>
<dbReference type="PANTHER" id="PTHR43197">
    <property type="entry name" value="UTP--GLUCOSE-1-PHOSPHATE URIDYLYLTRANSFERASE"/>
    <property type="match status" value="1"/>
</dbReference>
<evidence type="ECO:0000256" key="5">
    <source>
        <dbReference type="ARBA" id="ARBA00022695"/>
    </source>
</evidence>
<evidence type="ECO:0000259" key="10">
    <source>
        <dbReference type="Pfam" id="PF00483"/>
    </source>
</evidence>
<evidence type="ECO:0000256" key="4">
    <source>
        <dbReference type="ARBA" id="ARBA00022679"/>
    </source>
</evidence>
<dbReference type="InterPro" id="IPR005835">
    <property type="entry name" value="NTP_transferase_dom"/>
</dbReference>
<dbReference type="GO" id="GO:0006011">
    <property type="term" value="P:UDP-alpha-D-glucose metabolic process"/>
    <property type="evidence" value="ECO:0007669"/>
    <property type="project" value="InterPro"/>
</dbReference>
<name>D6SNA2_9BACT</name>
<organism evidence="11 12">
    <name type="scientific">Desulfonatronospira thiodismutans ASO3-1</name>
    <dbReference type="NCBI Taxonomy" id="555779"/>
    <lineage>
        <taxon>Bacteria</taxon>
        <taxon>Pseudomonadati</taxon>
        <taxon>Thermodesulfobacteriota</taxon>
        <taxon>Desulfovibrionia</taxon>
        <taxon>Desulfovibrionales</taxon>
        <taxon>Desulfonatronovibrionaceae</taxon>
        <taxon>Desulfonatronospira</taxon>
    </lineage>
</organism>
<protein>
    <recommendedName>
        <fullName evidence="3">UTP--glucose-1-phosphate uridylyltransferase</fullName>
        <ecNumber evidence="2">2.7.7.9</ecNumber>
    </recommendedName>
    <alternativeName>
        <fullName evidence="6">Alpha-D-glucosyl-1-phosphate uridylyltransferase</fullName>
    </alternativeName>
    <alternativeName>
        <fullName evidence="7">UDP-glucose pyrophosphorylase</fullName>
    </alternativeName>
    <alternativeName>
        <fullName evidence="8">Uridine diphosphoglucose pyrophosphorylase</fullName>
    </alternativeName>
</protein>
<evidence type="ECO:0000256" key="6">
    <source>
        <dbReference type="ARBA" id="ARBA00031455"/>
    </source>
</evidence>
<dbReference type="InterPro" id="IPR005771">
    <property type="entry name" value="GalU_uridylyltTrfase_bac/arc"/>
</dbReference>